<keyword evidence="5 6" id="KW-0539">Nucleus</keyword>
<keyword evidence="10" id="KW-1185">Reference proteome</keyword>
<evidence type="ECO:0000256" key="4">
    <source>
        <dbReference type="ARBA" id="ARBA00023163"/>
    </source>
</evidence>
<evidence type="ECO:0000256" key="3">
    <source>
        <dbReference type="ARBA" id="ARBA00023125"/>
    </source>
</evidence>
<dbReference type="GO" id="GO:0000785">
    <property type="term" value="C:chromatin"/>
    <property type="evidence" value="ECO:0007669"/>
    <property type="project" value="TreeGrafter"/>
</dbReference>
<feature type="compositionally biased region" description="Polar residues" evidence="7">
    <location>
        <begin position="388"/>
        <end position="402"/>
    </location>
</feature>
<evidence type="ECO:0000313" key="10">
    <source>
        <dbReference type="Proteomes" id="UP001153712"/>
    </source>
</evidence>
<feature type="region of interest" description="Disordered" evidence="7">
    <location>
        <begin position="328"/>
        <end position="462"/>
    </location>
</feature>
<feature type="compositionally biased region" description="Polar residues" evidence="7">
    <location>
        <begin position="583"/>
        <end position="593"/>
    </location>
</feature>
<comment type="subcellular location">
    <subcellularLocation>
        <location evidence="1 6">Nucleus</location>
    </subcellularLocation>
</comment>
<dbReference type="Pfam" id="PF11078">
    <property type="entry name" value="Optomotor-blind"/>
    <property type="match status" value="1"/>
</dbReference>
<dbReference type="PROSITE" id="PS01264">
    <property type="entry name" value="TBOX_2"/>
    <property type="match status" value="1"/>
</dbReference>
<dbReference type="GO" id="GO:0000981">
    <property type="term" value="F:DNA-binding transcription factor activity, RNA polymerase II-specific"/>
    <property type="evidence" value="ECO:0007669"/>
    <property type="project" value="TreeGrafter"/>
</dbReference>
<feature type="region of interest" description="Disordered" evidence="7">
    <location>
        <begin position="533"/>
        <end position="631"/>
    </location>
</feature>
<keyword evidence="2" id="KW-0805">Transcription regulation</keyword>
<dbReference type="GO" id="GO:0005634">
    <property type="term" value="C:nucleus"/>
    <property type="evidence" value="ECO:0007669"/>
    <property type="project" value="UniProtKB-SubCell"/>
</dbReference>
<dbReference type="PANTHER" id="PTHR11267:SF181">
    <property type="entry name" value="OPTOMOTOR-BLIND PROTEIN"/>
    <property type="match status" value="1"/>
</dbReference>
<dbReference type="GO" id="GO:0045893">
    <property type="term" value="P:positive regulation of DNA-templated transcription"/>
    <property type="evidence" value="ECO:0007669"/>
    <property type="project" value="InterPro"/>
</dbReference>
<dbReference type="GO" id="GO:0001708">
    <property type="term" value="P:cell fate specification"/>
    <property type="evidence" value="ECO:0007669"/>
    <property type="project" value="TreeGrafter"/>
</dbReference>
<dbReference type="InterPro" id="IPR021101">
    <property type="entry name" value="Optomoror-blind_N"/>
</dbReference>
<evidence type="ECO:0000256" key="7">
    <source>
        <dbReference type="SAM" id="MobiDB-lite"/>
    </source>
</evidence>
<gene>
    <name evidence="9" type="ORF">PHYEVI_LOCUS7940</name>
</gene>
<dbReference type="Pfam" id="PF00907">
    <property type="entry name" value="T-box"/>
    <property type="match status" value="1"/>
</dbReference>
<dbReference type="PROSITE" id="PS01283">
    <property type="entry name" value="TBOX_1"/>
    <property type="match status" value="1"/>
</dbReference>
<evidence type="ECO:0000256" key="5">
    <source>
        <dbReference type="ARBA" id="ARBA00023242"/>
    </source>
</evidence>
<dbReference type="SUPFAM" id="SSF49417">
    <property type="entry name" value="p53-like transcription factors"/>
    <property type="match status" value="1"/>
</dbReference>
<comment type="caution">
    <text evidence="6">Lacks conserved residue(s) required for the propagation of feature annotation.</text>
</comment>
<dbReference type="Gene3D" id="2.60.40.820">
    <property type="entry name" value="Transcription factor, T-box"/>
    <property type="match status" value="1"/>
</dbReference>
<feature type="compositionally biased region" description="Basic and acidic residues" evidence="7">
    <location>
        <begin position="406"/>
        <end position="416"/>
    </location>
</feature>
<feature type="compositionally biased region" description="Low complexity" evidence="7">
    <location>
        <begin position="418"/>
        <end position="428"/>
    </location>
</feature>
<dbReference type="SMART" id="SM00425">
    <property type="entry name" value="TBOX"/>
    <property type="match status" value="1"/>
</dbReference>
<dbReference type="InterPro" id="IPR036960">
    <property type="entry name" value="T-box_sf"/>
</dbReference>
<dbReference type="InterPro" id="IPR001699">
    <property type="entry name" value="TF_T-box"/>
</dbReference>
<keyword evidence="4" id="KW-0804">Transcription</keyword>
<dbReference type="FunFam" id="2.60.40.820:FF:000003">
    <property type="entry name" value="T-box transcription factor TBX3"/>
    <property type="match status" value="1"/>
</dbReference>
<dbReference type="OrthoDB" id="7442607at2759"/>
<dbReference type="GO" id="GO:0000978">
    <property type="term" value="F:RNA polymerase II cis-regulatory region sequence-specific DNA binding"/>
    <property type="evidence" value="ECO:0007669"/>
    <property type="project" value="InterPro"/>
</dbReference>
<protein>
    <recommendedName>
        <fullName evidence="8">T-box domain-containing protein</fullName>
    </recommendedName>
</protein>
<proteinExistence type="predicted"/>
<dbReference type="InterPro" id="IPR018186">
    <property type="entry name" value="TF_T-box_CS"/>
</dbReference>
<feature type="domain" description="T-box" evidence="8">
    <location>
        <begin position="143"/>
        <end position="330"/>
    </location>
</feature>
<dbReference type="Proteomes" id="UP001153712">
    <property type="component" value="Chromosome 4"/>
</dbReference>
<keyword evidence="3 6" id="KW-0238">DNA-binding</keyword>
<evidence type="ECO:0000256" key="2">
    <source>
        <dbReference type="ARBA" id="ARBA00023015"/>
    </source>
</evidence>
<dbReference type="PANTHER" id="PTHR11267">
    <property type="entry name" value="T-BOX PROTEIN-RELATED"/>
    <property type="match status" value="1"/>
</dbReference>
<evidence type="ECO:0000313" key="9">
    <source>
        <dbReference type="EMBL" id="CAG9861605.1"/>
    </source>
</evidence>
<dbReference type="InterPro" id="IPR046360">
    <property type="entry name" value="T-box_DNA-bd"/>
</dbReference>
<evidence type="ECO:0000256" key="6">
    <source>
        <dbReference type="PROSITE-ProRule" id="PRU00201"/>
    </source>
</evidence>
<feature type="compositionally biased region" description="Low complexity" evidence="7">
    <location>
        <begin position="594"/>
        <end position="605"/>
    </location>
</feature>
<dbReference type="InterPro" id="IPR008967">
    <property type="entry name" value="p53-like_TF_DNA-bd_sf"/>
</dbReference>
<dbReference type="EMBL" id="OU900097">
    <property type="protein sequence ID" value="CAG9861605.1"/>
    <property type="molecule type" value="Genomic_DNA"/>
</dbReference>
<dbReference type="PRINTS" id="PR00937">
    <property type="entry name" value="TBOX"/>
</dbReference>
<dbReference type="CDD" id="cd20188">
    <property type="entry name" value="T-box_TBX2_3-like"/>
    <property type="match status" value="1"/>
</dbReference>
<dbReference type="AlphaFoldDB" id="A0A9N9XQ62"/>
<dbReference type="PROSITE" id="PS50252">
    <property type="entry name" value="TBOX_3"/>
    <property type="match status" value="1"/>
</dbReference>
<organism evidence="9 10">
    <name type="scientific">Phyllotreta striolata</name>
    <name type="common">Striped flea beetle</name>
    <name type="synonym">Crioceris striolata</name>
    <dbReference type="NCBI Taxonomy" id="444603"/>
    <lineage>
        <taxon>Eukaryota</taxon>
        <taxon>Metazoa</taxon>
        <taxon>Ecdysozoa</taxon>
        <taxon>Arthropoda</taxon>
        <taxon>Hexapoda</taxon>
        <taxon>Insecta</taxon>
        <taxon>Pterygota</taxon>
        <taxon>Neoptera</taxon>
        <taxon>Endopterygota</taxon>
        <taxon>Coleoptera</taxon>
        <taxon>Polyphaga</taxon>
        <taxon>Cucujiformia</taxon>
        <taxon>Chrysomeloidea</taxon>
        <taxon>Chrysomelidae</taxon>
        <taxon>Galerucinae</taxon>
        <taxon>Alticini</taxon>
        <taxon>Phyllotreta</taxon>
    </lineage>
</organism>
<sequence length="672" mass="72838">MRFETGIDSVLDPATKSKTTTMAYHPFLQLPRQTDFSVSSLLTAANGNSTSSTSPPGGGFFPSAALAALGAQQGQHGCYPGAFLPKINHPHPHHALTGHPYTTAEDVVLAAVAAHNHHPAMVRPLRAIQPEEDGVVDDPKVTLEGKDLWEKFHKLGTEMVITKSGRQMFPQMKFRVSGLDLKAKYILLLDIVAADDYRYKFHNSRWMVAGKADPEMPKRMYIHPDSPSTGEQWMQKVVSFHKLKLTNNISDKHGFLKDKAVELLTILNSMHKYQPRFHLVRANDILKLPYSTFRTYVFKETEFIAVTAYQNEKITQLKIDNNPFAKGFRDTGAGKREKKQAMLAQRHTDDKTTHPLPARMSADSSTVSKTDDSELDVVGTADSPRPSLHSSTPIASSLNQTGAEEDSIRRRLHEDSGSESSCSESPGSTAFRPRPASSPKESPAGPSNPSGEYPSPNISVGPPIHPPPHLLPYLYPPGMYPGAGHSPFGPPLSLFAGAHGPGMNPGLLFNAQLALAAQHPALFSHYQNLTHAGPHGHHLSPTSPIHGHLKGGHRFAPYALPNSGGGGGGVSSSPLGSAFETVTPGSHTRSLSNSPSGRARSGSASPPAPAPARPGSASPKPETAGSPSDLKSIEKMVNGLDVKHEDNEKESINYLQYLRYRLRSCHPFYEIH</sequence>
<reference evidence="9" key="1">
    <citation type="submission" date="2022-01" db="EMBL/GenBank/DDBJ databases">
        <authorList>
            <person name="King R."/>
        </authorList>
    </citation>
    <scope>NUCLEOTIDE SEQUENCE</scope>
</reference>
<evidence type="ECO:0000259" key="8">
    <source>
        <dbReference type="PROSITE" id="PS50252"/>
    </source>
</evidence>
<name>A0A9N9XQ62_PHYSR</name>
<evidence type="ECO:0000256" key="1">
    <source>
        <dbReference type="ARBA" id="ARBA00004123"/>
    </source>
</evidence>
<accession>A0A9N9XQ62</accession>